<feature type="domain" description="Cyclic nucleotide-binding" evidence="1">
    <location>
        <begin position="99"/>
        <end position="188"/>
    </location>
</feature>
<dbReference type="SUPFAM" id="SSF51206">
    <property type="entry name" value="cAMP-binding domain-like"/>
    <property type="match status" value="2"/>
</dbReference>
<dbReference type="InterPro" id="IPR018490">
    <property type="entry name" value="cNMP-bd_dom_sf"/>
</dbReference>
<dbReference type="PROSITE" id="PS50042">
    <property type="entry name" value="CNMP_BINDING_3"/>
    <property type="match status" value="1"/>
</dbReference>
<name>A0ABM0MAT7_SACKO</name>
<dbReference type="InterPro" id="IPR018488">
    <property type="entry name" value="cNMP-bd_CS"/>
</dbReference>
<dbReference type="RefSeq" id="XP_006817128.1">
    <property type="nucleotide sequence ID" value="XM_006817065.1"/>
</dbReference>
<dbReference type="CDD" id="cd00038">
    <property type="entry name" value="CAP_ED"/>
    <property type="match status" value="1"/>
</dbReference>
<evidence type="ECO:0000313" key="3">
    <source>
        <dbReference type="RefSeq" id="XP_006817128.1"/>
    </source>
</evidence>
<protein>
    <submittedName>
        <fullName evidence="3">Cyclic nucleotide-binding domain-containing protein 2-like</fullName>
    </submittedName>
</protein>
<reference evidence="3" key="1">
    <citation type="submission" date="2025-08" db="UniProtKB">
        <authorList>
            <consortium name="RefSeq"/>
        </authorList>
    </citation>
    <scope>IDENTIFICATION</scope>
    <source>
        <tissue evidence="3">Testes</tissue>
    </source>
</reference>
<gene>
    <name evidence="3" type="primary">LOC100366458</name>
</gene>
<keyword evidence="2" id="KW-1185">Reference proteome</keyword>
<evidence type="ECO:0000313" key="2">
    <source>
        <dbReference type="Proteomes" id="UP000694865"/>
    </source>
</evidence>
<dbReference type="Gene3D" id="2.60.120.10">
    <property type="entry name" value="Jelly Rolls"/>
    <property type="match status" value="2"/>
</dbReference>
<proteinExistence type="predicted"/>
<accession>A0ABM0MAT7</accession>
<dbReference type="PROSITE" id="PS00889">
    <property type="entry name" value="CNMP_BINDING_2"/>
    <property type="match status" value="1"/>
</dbReference>
<dbReference type="GeneID" id="100366458"/>
<dbReference type="Pfam" id="PF00027">
    <property type="entry name" value="cNMP_binding"/>
    <property type="match status" value="1"/>
</dbReference>
<evidence type="ECO:0000259" key="1">
    <source>
        <dbReference type="PROSITE" id="PS50042"/>
    </source>
</evidence>
<dbReference type="Proteomes" id="UP000694865">
    <property type="component" value="Unplaced"/>
</dbReference>
<dbReference type="InterPro" id="IPR000595">
    <property type="entry name" value="cNMP-bd_dom"/>
</dbReference>
<dbReference type="InterPro" id="IPR014710">
    <property type="entry name" value="RmlC-like_jellyroll"/>
</dbReference>
<dbReference type="PANTHER" id="PTHR23011">
    <property type="entry name" value="CYCLIC NUCLEOTIDE-BINDING DOMAIN CONTAINING PROTEIN"/>
    <property type="match status" value="1"/>
</dbReference>
<dbReference type="PANTHER" id="PTHR23011:SF43">
    <property type="entry name" value="CYCLIC NUCLEOTIDE-BINDING DOMAIN-CONTAINING PROTEIN 2"/>
    <property type="match status" value="1"/>
</dbReference>
<sequence length="613" mass="70192">MRMKEISIQKTVQTATEVHYHVVFHSKEAEEMAFNRANFMKGSKQYPSVPEWAKDIMVKPPMERNESELRKIHALLRGLKSFDKFTHNIQIAMCQSCTYESIESRRVVLRKGHVGLCFYFIYSGSVFVNTEEIHPTTKAVFTKTEAILTKGDSFGELALLRDIKRTATISTRGTCEFFVIDKDVFSSLCPKIFDQELETKVNFVGNVSVFRKHWSMDVIKNLCNEAQIQEFKTNRVITSDNMQDDWIYMCMEGRCRILKFLSLGAESTQSGDVEKQDSSVIDLALLITEQTIGKKVVRRQEDFRVECKSREEQKKNMLSAMHLEYAEKPYAKGELELAELDESGNAIIKESSTPDPSSQADEFLPNMSLNAFIKLQNKKTENQDSVYLDVGVLKPSQVYNFDAILNATVANKGLILVSAGAKVLRLKKQLLFKLATPEALEFSRTLAAQFSYPSQKVLHHSYVQHTKWEYYKQSVVRDTMAAAGKVSSLTDDRKKIRLNQRRRDNRLKSTLENDHKEQLRLLRLLDARSKSAPSPAMQKIFARYEEMAAQEDNRCDSSSHWQETDNAFLVPIRGGGSARRKNKLLEEELLMHQIKSPTQLNVVVDVVSEVRFN</sequence>
<organism evidence="2 3">
    <name type="scientific">Saccoglossus kowalevskii</name>
    <name type="common">Acorn worm</name>
    <dbReference type="NCBI Taxonomy" id="10224"/>
    <lineage>
        <taxon>Eukaryota</taxon>
        <taxon>Metazoa</taxon>
        <taxon>Hemichordata</taxon>
        <taxon>Enteropneusta</taxon>
        <taxon>Harrimaniidae</taxon>
        <taxon>Saccoglossus</taxon>
    </lineage>
</organism>